<gene>
    <name evidence="1" type="ORF">EI684_10525</name>
</gene>
<accession>A0A426U030</accession>
<proteinExistence type="predicted"/>
<organism evidence="1 2">
    <name type="scientific">Candidatus Viridilinea halotolerans</name>
    <dbReference type="NCBI Taxonomy" id="2491704"/>
    <lineage>
        <taxon>Bacteria</taxon>
        <taxon>Bacillati</taxon>
        <taxon>Chloroflexota</taxon>
        <taxon>Chloroflexia</taxon>
        <taxon>Chloroflexales</taxon>
        <taxon>Chloroflexineae</taxon>
        <taxon>Oscillochloridaceae</taxon>
        <taxon>Candidatus Viridilinea</taxon>
    </lineage>
</organism>
<protein>
    <submittedName>
        <fullName evidence="1">Uncharacterized protein</fullName>
    </submittedName>
</protein>
<evidence type="ECO:0000313" key="1">
    <source>
        <dbReference type="EMBL" id="RRR72140.1"/>
    </source>
</evidence>
<name>A0A426U030_9CHLR</name>
<dbReference type="EMBL" id="RSAS01000409">
    <property type="protein sequence ID" value="RRR72140.1"/>
    <property type="molecule type" value="Genomic_DNA"/>
</dbReference>
<sequence>MKAPQWLTRLGIPEACISQKSSVQEKSRRFSIRPQLGDSVWCVKLDGCWIHGDTARRIDYLFWVKNAKSKGIILLIELKGKNFGDALEQIRQTLERLCKNAQDQGIHTGLHRQSPGHDPVEGRGVRAYVILSRGGGVKQRLKDREYLRKKYGVRVVVYGQELVVNGVDRLP</sequence>
<evidence type="ECO:0000313" key="2">
    <source>
        <dbReference type="Proteomes" id="UP000280307"/>
    </source>
</evidence>
<dbReference type="AlphaFoldDB" id="A0A426U030"/>
<comment type="caution">
    <text evidence="1">The sequence shown here is derived from an EMBL/GenBank/DDBJ whole genome shotgun (WGS) entry which is preliminary data.</text>
</comment>
<dbReference type="Proteomes" id="UP000280307">
    <property type="component" value="Unassembled WGS sequence"/>
</dbReference>
<reference evidence="1 2" key="1">
    <citation type="submission" date="2018-12" db="EMBL/GenBank/DDBJ databases">
        <title>Genome Sequence of Candidatus Viridilinea halotolerans isolated from saline sulfide-rich spring.</title>
        <authorList>
            <person name="Grouzdev D.S."/>
            <person name="Burganskaya E.I."/>
            <person name="Krutkina M.S."/>
            <person name="Sukhacheva M.V."/>
            <person name="Gorlenko V.M."/>
        </authorList>
    </citation>
    <scope>NUCLEOTIDE SEQUENCE [LARGE SCALE GENOMIC DNA]</scope>
    <source>
        <strain evidence="1">Chok-6</strain>
    </source>
</reference>